<evidence type="ECO:0000259" key="3">
    <source>
        <dbReference type="PROSITE" id="PS51186"/>
    </source>
</evidence>
<gene>
    <name evidence="4" type="ORF">FHS89_001872</name>
</gene>
<accession>A0A840WQA4</accession>
<proteinExistence type="predicted"/>
<dbReference type="AlphaFoldDB" id="A0A840WQA4"/>
<dbReference type="CDD" id="cd04301">
    <property type="entry name" value="NAT_SF"/>
    <property type="match status" value="1"/>
</dbReference>
<evidence type="ECO:0000256" key="1">
    <source>
        <dbReference type="ARBA" id="ARBA00022679"/>
    </source>
</evidence>
<dbReference type="GO" id="GO:0016747">
    <property type="term" value="F:acyltransferase activity, transferring groups other than amino-acyl groups"/>
    <property type="evidence" value="ECO:0007669"/>
    <property type="project" value="InterPro"/>
</dbReference>
<protein>
    <submittedName>
        <fullName evidence="4">L-amino acid N-acyltransferase YncA</fullName>
    </submittedName>
</protein>
<sequence>MSDLTIRPLRAEDIPALRAVLNDIIAIGGTTANEEPFTDEGFAVEFGPGPETICCIVAVLNGAPIAFQHLGRYGADRPEWGYISSFAAPSAQGHGIGPQLFAQTAALAKDAGLLKINATIRADNVPGLRYYAKMGFVEYDRAVGVPLRDGTPVDRVKTVFTL</sequence>
<name>A0A840WQA4_9RHOB</name>
<evidence type="ECO:0000313" key="5">
    <source>
        <dbReference type="Proteomes" id="UP000553766"/>
    </source>
</evidence>
<organism evidence="4 5">
    <name type="scientific">Rubricella aquisinus</name>
    <dbReference type="NCBI Taxonomy" id="2028108"/>
    <lineage>
        <taxon>Bacteria</taxon>
        <taxon>Pseudomonadati</taxon>
        <taxon>Pseudomonadota</taxon>
        <taxon>Alphaproteobacteria</taxon>
        <taxon>Rhodobacterales</taxon>
        <taxon>Paracoccaceae</taxon>
        <taxon>Rubricella</taxon>
    </lineage>
</organism>
<comment type="caution">
    <text evidence="4">The sequence shown here is derived from an EMBL/GenBank/DDBJ whole genome shotgun (WGS) entry which is preliminary data.</text>
</comment>
<dbReference type="Gene3D" id="3.40.630.30">
    <property type="match status" value="1"/>
</dbReference>
<dbReference type="RefSeq" id="WP_184010921.1">
    <property type="nucleotide sequence ID" value="NZ_JACIJS010000005.1"/>
</dbReference>
<reference evidence="4 5" key="1">
    <citation type="submission" date="2020-08" db="EMBL/GenBank/DDBJ databases">
        <title>Genomic Encyclopedia of Type Strains, Phase IV (KMG-IV): sequencing the most valuable type-strain genomes for metagenomic binning, comparative biology and taxonomic classification.</title>
        <authorList>
            <person name="Goeker M."/>
        </authorList>
    </citation>
    <scope>NUCLEOTIDE SEQUENCE [LARGE SCALE GENOMIC DNA]</scope>
    <source>
        <strain evidence="4 5">DSM 103377</strain>
    </source>
</reference>
<evidence type="ECO:0000313" key="4">
    <source>
        <dbReference type="EMBL" id="MBB5515852.1"/>
    </source>
</evidence>
<dbReference type="InterPro" id="IPR050832">
    <property type="entry name" value="Bact_Acetyltransf"/>
</dbReference>
<dbReference type="PANTHER" id="PTHR43877">
    <property type="entry name" value="AMINOALKYLPHOSPHONATE N-ACETYLTRANSFERASE-RELATED-RELATED"/>
    <property type="match status" value="1"/>
</dbReference>
<dbReference type="Pfam" id="PF00583">
    <property type="entry name" value="Acetyltransf_1"/>
    <property type="match status" value="1"/>
</dbReference>
<keyword evidence="1 4" id="KW-0808">Transferase</keyword>
<feature type="domain" description="N-acetyltransferase" evidence="3">
    <location>
        <begin position="4"/>
        <end position="154"/>
    </location>
</feature>
<keyword evidence="2 4" id="KW-0012">Acyltransferase</keyword>
<dbReference type="Proteomes" id="UP000553766">
    <property type="component" value="Unassembled WGS sequence"/>
</dbReference>
<evidence type="ECO:0000256" key="2">
    <source>
        <dbReference type="ARBA" id="ARBA00023315"/>
    </source>
</evidence>
<dbReference type="InterPro" id="IPR016181">
    <property type="entry name" value="Acyl_CoA_acyltransferase"/>
</dbReference>
<dbReference type="InterPro" id="IPR000182">
    <property type="entry name" value="GNAT_dom"/>
</dbReference>
<keyword evidence="5" id="KW-1185">Reference proteome</keyword>
<dbReference type="EMBL" id="JACIJS010000005">
    <property type="protein sequence ID" value="MBB5515852.1"/>
    <property type="molecule type" value="Genomic_DNA"/>
</dbReference>
<dbReference type="PROSITE" id="PS51186">
    <property type="entry name" value="GNAT"/>
    <property type="match status" value="1"/>
</dbReference>
<dbReference type="SUPFAM" id="SSF55729">
    <property type="entry name" value="Acyl-CoA N-acyltransferases (Nat)"/>
    <property type="match status" value="1"/>
</dbReference>